<reference evidence="3 4" key="1">
    <citation type="journal article" date="2016" name="Nat. Commun.">
        <title>Thousands of microbial genomes shed light on interconnected biogeochemical processes in an aquifer system.</title>
        <authorList>
            <person name="Anantharaman K."/>
            <person name="Brown C.T."/>
            <person name="Hug L.A."/>
            <person name="Sharon I."/>
            <person name="Castelle C.J."/>
            <person name="Probst A.J."/>
            <person name="Thomas B.C."/>
            <person name="Singh A."/>
            <person name="Wilkins M.J."/>
            <person name="Karaoz U."/>
            <person name="Brodie E.L."/>
            <person name="Williams K.H."/>
            <person name="Hubbard S.S."/>
            <person name="Banfield J.F."/>
        </authorList>
    </citation>
    <scope>NUCLEOTIDE SEQUENCE [LARGE SCALE GENOMIC DNA]</scope>
</reference>
<organism evidence="3 4">
    <name type="scientific">Candidatus Woesebacteria bacterium RIFOXYB1_FULL_40_26</name>
    <dbReference type="NCBI Taxonomy" id="1802539"/>
    <lineage>
        <taxon>Bacteria</taxon>
        <taxon>Candidatus Woeseibacteriota</taxon>
    </lineage>
</organism>
<proteinExistence type="predicted"/>
<feature type="compositionally biased region" description="Basic and acidic residues" evidence="1">
    <location>
        <begin position="63"/>
        <end position="77"/>
    </location>
</feature>
<feature type="compositionally biased region" description="Low complexity" evidence="1">
    <location>
        <begin position="10"/>
        <end position="19"/>
    </location>
</feature>
<accession>A0A1F8CZM1</accession>
<evidence type="ECO:0000313" key="3">
    <source>
        <dbReference type="EMBL" id="OGM81797.1"/>
    </source>
</evidence>
<evidence type="ECO:0000313" key="4">
    <source>
        <dbReference type="Proteomes" id="UP000178848"/>
    </source>
</evidence>
<feature type="domain" description="CxxC-x17-CxxC" evidence="2">
    <location>
        <begin position="27"/>
        <end position="62"/>
    </location>
</feature>
<name>A0A1F8CZM1_9BACT</name>
<dbReference type="EMBL" id="MGHZ01000002">
    <property type="protein sequence ID" value="OGM81797.1"/>
    <property type="molecule type" value="Genomic_DNA"/>
</dbReference>
<feature type="region of interest" description="Disordered" evidence="1">
    <location>
        <begin position="63"/>
        <end position="84"/>
    </location>
</feature>
<dbReference type="Proteomes" id="UP000178848">
    <property type="component" value="Unassembled WGS sequence"/>
</dbReference>
<evidence type="ECO:0000259" key="2">
    <source>
        <dbReference type="Pfam" id="PF23477"/>
    </source>
</evidence>
<comment type="caution">
    <text evidence="3">The sequence shown here is derived from an EMBL/GenBank/DDBJ whole genome shotgun (WGS) entry which is preliminary data.</text>
</comment>
<evidence type="ECO:0000256" key="1">
    <source>
        <dbReference type="SAM" id="MobiDB-lite"/>
    </source>
</evidence>
<feature type="region of interest" description="Disordered" evidence="1">
    <location>
        <begin position="1"/>
        <end position="24"/>
    </location>
</feature>
<dbReference type="AlphaFoldDB" id="A0A1F8CZM1"/>
<dbReference type="NCBIfam" id="TIGR04272">
    <property type="entry name" value="cxxc_cxxc_Mbark"/>
    <property type="match status" value="1"/>
</dbReference>
<dbReference type="CDD" id="cd20805">
    <property type="entry name" value="C1_DGK_rpt2"/>
    <property type="match status" value="1"/>
</dbReference>
<dbReference type="Pfam" id="PF23477">
    <property type="entry name" value="zf_Tbcl_2"/>
    <property type="match status" value="1"/>
</dbReference>
<dbReference type="InterPro" id="IPR026363">
    <property type="entry name" value="CxxC-x17-CxxC_dom"/>
</dbReference>
<sequence length="127" mass="14441">MNYFNRDNRSGGNRNFGRRSFGDRGDREMHRAICSNCGKECQVPFKPTGSKPVFCSECFEKMGPRRQDSGRPERSDFKAQAPSFDQNKAQFDALNAKLERILGLLEPKVVETVVEEKAPKTKKVKNP</sequence>
<protein>
    <recommendedName>
        <fullName evidence="2">CxxC-x17-CxxC domain-containing protein</fullName>
    </recommendedName>
</protein>
<gene>
    <name evidence="3" type="ORF">A2361_00320</name>
</gene>